<dbReference type="Pfam" id="PF08352">
    <property type="entry name" value="oligo_HPY"/>
    <property type="match status" value="1"/>
</dbReference>
<keyword evidence="7" id="KW-0472">Membrane</keyword>
<evidence type="ECO:0000256" key="5">
    <source>
        <dbReference type="ARBA" id="ARBA00022741"/>
    </source>
</evidence>
<dbReference type="InterPro" id="IPR027417">
    <property type="entry name" value="P-loop_NTPase"/>
</dbReference>
<accession>A0ABR8WU45</accession>
<dbReference type="GO" id="GO:0005524">
    <property type="term" value="F:ATP binding"/>
    <property type="evidence" value="ECO:0007669"/>
    <property type="project" value="UniProtKB-KW"/>
</dbReference>
<evidence type="ECO:0000256" key="4">
    <source>
        <dbReference type="ARBA" id="ARBA00022475"/>
    </source>
</evidence>
<organism evidence="10 11">
    <name type="scientific">Brevibacterium gallinarum</name>
    <dbReference type="NCBI Taxonomy" id="2762220"/>
    <lineage>
        <taxon>Bacteria</taxon>
        <taxon>Bacillati</taxon>
        <taxon>Actinomycetota</taxon>
        <taxon>Actinomycetes</taxon>
        <taxon>Micrococcales</taxon>
        <taxon>Brevibacteriaceae</taxon>
        <taxon>Brevibacterium</taxon>
    </lineage>
</organism>
<dbReference type="CDD" id="cd03257">
    <property type="entry name" value="ABC_NikE_OppD_transporters"/>
    <property type="match status" value="1"/>
</dbReference>
<dbReference type="InterPro" id="IPR013563">
    <property type="entry name" value="Oligopep_ABC_C"/>
</dbReference>
<dbReference type="InterPro" id="IPR003593">
    <property type="entry name" value="AAA+_ATPase"/>
</dbReference>
<sequence length="369" mass="39670">MTTTVEPNGAHGATDPEAPARVITVSGLTTRLATEQGDVTAVEDIDFHVDAGEVLGIVGESGCGKSVTAESVMRLLDEKTADYSGTVEFDGTDLLSVSESRMRQYRGGRISMIFQDPMSSLNPVFTVGQQLIETILIHQPMSKEAAKQHAIDALEQTGIADPHARINDYPHQLSGGMRQRVMIAMALICEPALLIADEPTTALDVTTQAQILRLIDDLRRAHDMATILITHDLGVVAEVCDRVMVMYLGEAVEAGPVRDILDNPQHPYTRGLLASTPGVDTDRTQPLPTIPGRVPTLYDVPAGCRFAARCPFAEDACRENRQQLTEIAAGRSVRCWKAVDGLIDAEAGAPNDGESAPPTGDHRAEGGER</sequence>
<gene>
    <name evidence="10" type="ORF">H9634_07385</name>
</gene>
<dbReference type="SMART" id="SM00382">
    <property type="entry name" value="AAA"/>
    <property type="match status" value="1"/>
</dbReference>
<protein>
    <submittedName>
        <fullName evidence="10">ABC transporter ATP-binding protein</fullName>
    </submittedName>
</protein>
<feature type="compositionally biased region" description="Basic and acidic residues" evidence="8">
    <location>
        <begin position="360"/>
        <end position="369"/>
    </location>
</feature>
<dbReference type="PROSITE" id="PS00211">
    <property type="entry name" value="ABC_TRANSPORTER_1"/>
    <property type="match status" value="1"/>
</dbReference>
<dbReference type="SUPFAM" id="SSF52540">
    <property type="entry name" value="P-loop containing nucleoside triphosphate hydrolases"/>
    <property type="match status" value="1"/>
</dbReference>
<feature type="domain" description="ABC transporter" evidence="9">
    <location>
        <begin position="23"/>
        <end position="273"/>
    </location>
</feature>
<dbReference type="RefSeq" id="WP_191726059.1">
    <property type="nucleotide sequence ID" value="NZ_JACSPY010000006.1"/>
</dbReference>
<dbReference type="EMBL" id="JACSPY010000006">
    <property type="protein sequence ID" value="MBD8020599.1"/>
    <property type="molecule type" value="Genomic_DNA"/>
</dbReference>
<proteinExistence type="inferred from homology"/>
<evidence type="ECO:0000256" key="1">
    <source>
        <dbReference type="ARBA" id="ARBA00004202"/>
    </source>
</evidence>
<dbReference type="Gene3D" id="3.40.50.300">
    <property type="entry name" value="P-loop containing nucleotide triphosphate hydrolases"/>
    <property type="match status" value="1"/>
</dbReference>
<evidence type="ECO:0000256" key="8">
    <source>
        <dbReference type="SAM" id="MobiDB-lite"/>
    </source>
</evidence>
<evidence type="ECO:0000259" key="9">
    <source>
        <dbReference type="PROSITE" id="PS50893"/>
    </source>
</evidence>
<keyword evidence="3" id="KW-0813">Transport</keyword>
<comment type="caution">
    <text evidence="10">The sequence shown here is derived from an EMBL/GenBank/DDBJ whole genome shotgun (WGS) entry which is preliminary data.</text>
</comment>
<dbReference type="PANTHER" id="PTHR43297">
    <property type="entry name" value="OLIGOPEPTIDE TRANSPORT ATP-BINDING PROTEIN APPD"/>
    <property type="match status" value="1"/>
</dbReference>
<keyword evidence="5" id="KW-0547">Nucleotide-binding</keyword>
<evidence type="ECO:0000256" key="6">
    <source>
        <dbReference type="ARBA" id="ARBA00022840"/>
    </source>
</evidence>
<keyword evidence="6 10" id="KW-0067">ATP-binding</keyword>
<keyword evidence="4" id="KW-1003">Cell membrane</keyword>
<dbReference type="PANTHER" id="PTHR43297:SF2">
    <property type="entry name" value="DIPEPTIDE TRANSPORT ATP-BINDING PROTEIN DPPD"/>
    <property type="match status" value="1"/>
</dbReference>
<evidence type="ECO:0000256" key="7">
    <source>
        <dbReference type="ARBA" id="ARBA00023136"/>
    </source>
</evidence>
<evidence type="ECO:0000313" key="11">
    <source>
        <dbReference type="Proteomes" id="UP000651517"/>
    </source>
</evidence>
<dbReference type="NCBIfam" id="TIGR01727">
    <property type="entry name" value="oligo_HPY"/>
    <property type="match status" value="1"/>
</dbReference>
<reference evidence="10 11" key="1">
    <citation type="submission" date="2020-08" db="EMBL/GenBank/DDBJ databases">
        <title>A Genomic Blueprint of the Chicken Gut Microbiome.</title>
        <authorList>
            <person name="Gilroy R."/>
            <person name="Ravi A."/>
            <person name="Getino M."/>
            <person name="Pursley I."/>
            <person name="Horton D.L."/>
            <person name="Alikhan N.-F."/>
            <person name="Baker D."/>
            <person name="Gharbi K."/>
            <person name="Hall N."/>
            <person name="Watson M."/>
            <person name="Adriaenssens E.M."/>
            <person name="Foster-Nyarko E."/>
            <person name="Jarju S."/>
            <person name="Secka A."/>
            <person name="Antonio M."/>
            <person name="Oren A."/>
            <person name="Chaudhuri R."/>
            <person name="La Ragione R.M."/>
            <person name="Hildebrand F."/>
            <person name="Pallen M.J."/>
        </authorList>
    </citation>
    <scope>NUCLEOTIDE SEQUENCE [LARGE SCALE GENOMIC DNA]</scope>
    <source>
        <strain evidence="10 11">Re57</strain>
    </source>
</reference>
<evidence type="ECO:0000313" key="10">
    <source>
        <dbReference type="EMBL" id="MBD8020599.1"/>
    </source>
</evidence>
<evidence type="ECO:0000256" key="3">
    <source>
        <dbReference type="ARBA" id="ARBA00022448"/>
    </source>
</evidence>
<comment type="similarity">
    <text evidence="2">Belongs to the ABC transporter superfamily.</text>
</comment>
<keyword evidence="11" id="KW-1185">Reference proteome</keyword>
<dbReference type="Proteomes" id="UP000651517">
    <property type="component" value="Unassembled WGS sequence"/>
</dbReference>
<evidence type="ECO:0000256" key="2">
    <source>
        <dbReference type="ARBA" id="ARBA00005417"/>
    </source>
</evidence>
<feature type="region of interest" description="Disordered" evidence="8">
    <location>
        <begin position="346"/>
        <end position="369"/>
    </location>
</feature>
<dbReference type="InterPro" id="IPR050388">
    <property type="entry name" value="ABC_Ni/Peptide_Import"/>
</dbReference>
<dbReference type="InterPro" id="IPR017871">
    <property type="entry name" value="ABC_transporter-like_CS"/>
</dbReference>
<dbReference type="InterPro" id="IPR003439">
    <property type="entry name" value="ABC_transporter-like_ATP-bd"/>
</dbReference>
<comment type="subcellular location">
    <subcellularLocation>
        <location evidence="1">Cell membrane</location>
        <topology evidence="1">Peripheral membrane protein</topology>
    </subcellularLocation>
</comment>
<name>A0ABR8WU45_9MICO</name>
<dbReference type="Pfam" id="PF00005">
    <property type="entry name" value="ABC_tran"/>
    <property type="match status" value="1"/>
</dbReference>
<dbReference type="PROSITE" id="PS50893">
    <property type="entry name" value="ABC_TRANSPORTER_2"/>
    <property type="match status" value="1"/>
</dbReference>